<evidence type="ECO:0000313" key="4">
    <source>
        <dbReference type="Proteomes" id="UP000092730"/>
    </source>
</evidence>
<dbReference type="RefSeq" id="XP_019043478.1">
    <property type="nucleotide sequence ID" value="XM_019194642.1"/>
</dbReference>
<evidence type="ECO:0000313" key="3">
    <source>
        <dbReference type="EMBL" id="WVW86861.1"/>
    </source>
</evidence>
<reference evidence="3" key="4">
    <citation type="submission" date="2024-02" db="EMBL/GenBank/DDBJ databases">
        <title>Comparative genomics of Cryptococcus and Kwoniella reveals pathogenesis evolution and contrasting modes of karyotype evolution via chromosome fusion or intercentromeric recombination.</title>
        <authorList>
            <person name="Coelho M.A."/>
            <person name="David-Palma M."/>
            <person name="Shea T."/>
            <person name="Bowers K."/>
            <person name="McGinley-Smith S."/>
            <person name="Mohammad A.W."/>
            <person name="Gnirke A."/>
            <person name="Yurkov A.M."/>
            <person name="Nowrousian M."/>
            <person name="Sun S."/>
            <person name="Cuomo C.A."/>
            <person name="Heitman J."/>
        </authorList>
    </citation>
    <scope>NUCLEOTIDE SEQUENCE</scope>
    <source>
        <strain evidence="3">CBS 10118</strain>
    </source>
</reference>
<dbReference type="VEuPathDB" id="FungiDB:I302_08056"/>
<dbReference type="Proteomes" id="UP000092730">
    <property type="component" value="Chromosome 8"/>
</dbReference>
<keyword evidence="4" id="KW-1185">Reference proteome</keyword>
<evidence type="ECO:0000256" key="1">
    <source>
        <dbReference type="SAM" id="MobiDB-lite"/>
    </source>
</evidence>
<reference evidence="3" key="2">
    <citation type="submission" date="2013-07" db="EMBL/GenBank/DDBJ databases">
        <authorList>
            <consortium name="The Broad Institute Genome Sequencing Platform"/>
            <person name="Cuomo C."/>
            <person name="Litvintseva A."/>
            <person name="Chen Y."/>
            <person name="Heitman J."/>
            <person name="Sun S."/>
            <person name="Springer D."/>
            <person name="Dromer F."/>
            <person name="Young S.K."/>
            <person name="Zeng Q."/>
            <person name="Gargeya S."/>
            <person name="Fitzgerald M."/>
            <person name="Abouelleil A."/>
            <person name="Alvarado L."/>
            <person name="Berlin A.M."/>
            <person name="Chapman S.B."/>
            <person name="Dewar J."/>
            <person name="Goldberg J."/>
            <person name="Griggs A."/>
            <person name="Gujja S."/>
            <person name="Hansen M."/>
            <person name="Howarth C."/>
            <person name="Imamovic A."/>
            <person name="Larimer J."/>
            <person name="McCowan C."/>
            <person name="Murphy C."/>
            <person name="Pearson M."/>
            <person name="Priest M."/>
            <person name="Roberts A."/>
            <person name="Saif S."/>
            <person name="Shea T."/>
            <person name="Sykes S."/>
            <person name="Wortman J."/>
            <person name="Nusbaum C."/>
            <person name="Birren B."/>
        </authorList>
    </citation>
    <scope>NUCLEOTIDE SEQUENCE</scope>
    <source>
        <strain evidence="3">CBS 10118</strain>
    </source>
</reference>
<reference evidence="2" key="1">
    <citation type="submission" date="2013-07" db="EMBL/GenBank/DDBJ databases">
        <title>The Genome Sequence of Cryptococcus bestiolae CBS10118.</title>
        <authorList>
            <consortium name="The Broad Institute Genome Sequencing Platform"/>
            <person name="Cuomo C."/>
            <person name="Litvintseva A."/>
            <person name="Chen Y."/>
            <person name="Heitman J."/>
            <person name="Sun S."/>
            <person name="Springer D."/>
            <person name="Dromer F."/>
            <person name="Young S.K."/>
            <person name="Zeng Q."/>
            <person name="Gargeya S."/>
            <person name="Fitzgerald M."/>
            <person name="Abouelleil A."/>
            <person name="Alvarado L."/>
            <person name="Berlin A.M."/>
            <person name="Chapman S.B."/>
            <person name="Dewar J."/>
            <person name="Goldberg J."/>
            <person name="Griggs A."/>
            <person name="Gujja S."/>
            <person name="Hansen M."/>
            <person name="Howarth C."/>
            <person name="Imamovic A."/>
            <person name="Larimer J."/>
            <person name="McCowan C."/>
            <person name="Murphy C."/>
            <person name="Pearson M."/>
            <person name="Priest M."/>
            <person name="Roberts A."/>
            <person name="Saif S."/>
            <person name="Shea T."/>
            <person name="Sykes S."/>
            <person name="Wortman J."/>
            <person name="Nusbaum C."/>
            <person name="Birren B."/>
        </authorList>
    </citation>
    <scope>NUCLEOTIDE SEQUENCE [LARGE SCALE GENOMIC DNA]</scope>
    <source>
        <strain evidence="2">CBS 10118</strain>
    </source>
</reference>
<dbReference type="EMBL" id="CP144548">
    <property type="protein sequence ID" value="WVW86861.1"/>
    <property type="molecule type" value="Genomic_DNA"/>
</dbReference>
<dbReference type="GeneID" id="30212455"/>
<sequence>MAHVNFTSAILNGGCSVDLSSPSTIGDGCIQSMTLTIQPSQDTQWAGESAIGFSKTSPSIVTEDEYINIYQSPRAAHQRWYTSPGRPEEETIKVSLVGIVPTQGWGTVEIDDMMSEALRAPGNKEVKVNSALRIDTSGRLSFQVHPCPEPTWMDEAFRGVVEPGNDRTSCVPSMRPHRDTKYSKTYSSKGKSVSNASARISLADYDVKLGRSYLQTKRILGRQLKKSGKQVDTTATFQVDLEPATQ</sequence>
<name>A0A1B9FUG2_9TREE</name>
<protein>
    <submittedName>
        <fullName evidence="2">Uncharacterized protein</fullName>
    </submittedName>
</protein>
<reference evidence="2" key="3">
    <citation type="submission" date="2014-01" db="EMBL/GenBank/DDBJ databases">
        <title>Evolution of pathogenesis and genome organization in the Tremellales.</title>
        <authorList>
            <person name="Cuomo C."/>
            <person name="Litvintseva A."/>
            <person name="Heitman J."/>
            <person name="Chen Y."/>
            <person name="Sun S."/>
            <person name="Springer D."/>
            <person name="Dromer F."/>
            <person name="Young S."/>
            <person name="Zeng Q."/>
            <person name="Chapman S."/>
            <person name="Gujja S."/>
            <person name="Saif S."/>
            <person name="Birren B."/>
        </authorList>
    </citation>
    <scope>NUCLEOTIDE SEQUENCE</scope>
    <source>
        <strain evidence="2">CBS 10118</strain>
    </source>
</reference>
<accession>A0A1B9FUG2</accession>
<organism evidence="2">
    <name type="scientific">Kwoniella bestiolae CBS 10118</name>
    <dbReference type="NCBI Taxonomy" id="1296100"/>
    <lineage>
        <taxon>Eukaryota</taxon>
        <taxon>Fungi</taxon>
        <taxon>Dikarya</taxon>
        <taxon>Basidiomycota</taxon>
        <taxon>Agaricomycotina</taxon>
        <taxon>Tremellomycetes</taxon>
        <taxon>Tremellales</taxon>
        <taxon>Cryptococcaceae</taxon>
        <taxon>Kwoniella</taxon>
    </lineage>
</organism>
<dbReference type="AlphaFoldDB" id="A0A1B9FUG2"/>
<proteinExistence type="predicted"/>
<gene>
    <name evidence="2" type="ORF">I302_08056</name>
    <name evidence="3" type="ORF">I302_108916</name>
</gene>
<feature type="region of interest" description="Disordered" evidence="1">
    <location>
        <begin position="164"/>
        <end position="189"/>
    </location>
</feature>
<dbReference type="KEGG" id="kbi:30212455"/>
<evidence type="ECO:0000313" key="2">
    <source>
        <dbReference type="EMBL" id="OCF22408.1"/>
    </source>
</evidence>
<dbReference type="EMBL" id="KI894025">
    <property type="protein sequence ID" value="OCF22408.1"/>
    <property type="molecule type" value="Genomic_DNA"/>
</dbReference>